<reference evidence="11 12" key="1">
    <citation type="submission" date="2024-09" db="EMBL/GenBank/DDBJ databases">
        <authorList>
            <person name="Lee S.D."/>
        </authorList>
    </citation>
    <scope>NUCLEOTIDE SEQUENCE [LARGE SCALE GENOMIC DNA]</scope>
    <source>
        <strain evidence="9 12">N1-1</strain>
        <strain evidence="10 11">N1-3</strain>
    </source>
</reference>
<dbReference type="EMBL" id="JBHEZX010000001">
    <property type="protein sequence ID" value="MFC1408021.1"/>
    <property type="molecule type" value="Genomic_DNA"/>
</dbReference>
<dbReference type="InterPro" id="IPR035906">
    <property type="entry name" value="MetI-like_sf"/>
</dbReference>
<organism evidence="9 12">
    <name type="scientific">Streptacidiphilus alkalitolerans</name>
    <dbReference type="NCBI Taxonomy" id="3342712"/>
    <lineage>
        <taxon>Bacteria</taxon>
        <taxon>Bacillati</taxon>
        <taxon>Actinomycetota</taxon>
        <taxon>Actinomycetes</taxon>
        <taxon>Kitasatosporales</taxon>
        <taxon>Streptomycetaceae</taxon>
        <taxon>Streptacidiphilus</taxon>
    </lineage>
</organism>
<evidence type="ECO:0000313" key="11">
    <source>
        <dbReference type="Proteomes" id="UP001592530"/>
    </source>
</evidence>
<protein>
    <submittedName>
        <fullName evidence="9">ABC transporter permease</fullName>
    </submittedName>
</protein>
<evidence type="ECO:0000313" key="12">
    <source>
        <dbReference type="Proteomes" id="UP001592582"/>
    </source>
</evidence>
<feature type="transmembrane region" description="Helical" evidence="7">
    <location>
        <begin position="139"/>
        <end position="161"/>
    </location>
</feature>
<dbReference type="PANTHER" id="PTHR43163:SF6">
    <property type="entry name" value="DIPEPTIDE TRANSPORT SYSTEM PERMEASE PROTEIN DPPB-RELATED"/>
    <property type="match status" value="1"/>
</dbReference>
<keyword evidence="5 7" id="KW-1133">Transmembrane helix</keyword>
<feature type="transmembrane region" description="Helical" evidence="7">
    <location>
        <begin position="248"/>
        <end position="272"/>
    </location>
</feature>
<dbReference type="SUPFAM" id="SSF161098">
    <property type="entry name" value="MetI-like"/>
    <property type="match status" value="1"/>
</dbReference>
<keyword evidence="3" id="KW-1003">Cell membrane</keyword>
<evidence type="ECO:0000256" key="5">
    <source>
        <dbReference type="ARBA" id="ARBA00022989"/>
    </source>
</evidence>
<feature type="transmembrane region" description="Helical" evidence="7">
    <location>
        <begin position="292"/>
        <end position="319"/>
    </location>
</feature>
<evidence type="ECO:0000313" key="9">
    <source>
        <dbReference type="EMBL" id="MFC1408021.1"/>
    </source>
</evidence>
<feature type="transmembrane region" description="Helical" evidence="7">
    <location>
        <begin position="189"/>
        <end position="210"/>
    </location>
</feature>
<keyword evidence="2 7" id="KW-0813">Transport</keyword>
<dbReference type="Pfam" id="PF00528">
    <property type="entry name" value="BPD_transp_1"/>
    <property type="match status" value="1"/>
</dbReference>
<dbReference type="Proteomes" id="UP001592530">
    <property type="component" value="Unassembled WGS sequence"/>
</dbReference>
<dbReference type="Gene3D" id="1.10.3720.10">
    <property type="entry name" value="MetI-like"/>
    <property type="match status" value="1"/>
</dbReference>
<comment type="caution">
    <text evidence="9">The sequence shown here is derived from an EMBL/GenBank/DDBJ whole genome shotgun (WGS) entry which is preliminary data.</text>
</comment>
<dbReference type="RefSeq" id="WP_380501465.1">
    <property type="nucleotide sequence ID" value="NZ_JBHEZX010000001.1"/>
</dbReference>
<accession>A0ABV6V327</accession>
<keyword evidence="12" id="KW-1185">Reference proteome</keyword>
<evidence type="ECO:0000256" key="4">
    <source>
        <dbReference type="ARBA" id="ARBA00022692"/>
    </source>
</evidence>
<evidence type="ECO:0000256" key="7">
    <source>
        <dbReference type="RuleBase" id="RU363032"/>
    </source>
</evidence>
<evidence type="ECO:0000313" key="10">
    <source>
        <dbReference type="EMBL" id="MFC1430400.1"/>
    </source>
</evidence>
<keyword evidence="6 7" id="KW-0472">Membrane</keyword>
<evidence type="ECO:0000256" key="3">
    <source>
        <dbReference type="ARBA" id="ARBA00022475"/>
    </source>
</evidence>
<proteinExistence type="inferred from homology"/>
<name>A0ABV6V327_9ACTN</name>
<gene>
    <name evidence="10" type="ORF">ACEZDB_06940</name>
    <name evidence="9" type="ORF">ACEZDG_01865</name>
</gene>
<feature type="transmembrane region" description="Helical" evidence="7">
    <location>
        <begin position="99"/>
        <end position="127"/>
    </location>
</feature>
<evidence type="ECO:0000256" key="6">
    <source>
        <dbReference type="ARBA" id="ARBA00023136"/>
    </source>
</evidence>
<evidence type="ECO:0000256" key="2">
    <source>
        <dbReference type="ARBA" id="ARBA00022448"/>
    </source>
</evidence>
<sequence length="327" mass="35325">MRFLIRRLGFFVLTLWAALTINFAIPHLLPGSPVTAMMARYHGHLTGKSLEAVETALGINTHASLLSQYFTYLGNCATLNFGTSVQEFPASVTSIVGAAIPWTLGLVGVTTVLAFLLGTGIGALAAWKRGSRLDSFLPPLFVVGTGLPYFWVAIVLIMVFADINPWLPSAFGSDSSYVQGWNSDFIGSVLQHAILPAVSILITSVGVWVLTMRNTMVTTLAEDYIRMARAKGLSGRRIMIDYAARNSILPNLTGFAMSLGFVVSGAVLVEYVFDYPGVGFQLVQAVNNEDFPVMQCLFLVITVAVLVSVLLADIATALLDPRTRNAR</sequence>
<dbReference type="InterPro" id="IPR000515">
    <property type="entry name" value="MetI-like"/>
</dbReference>
<dbReference type="PROSITE" id="PS50928">
    <property type="entry name" value="ABC_TM1"/>
    <property type="match status" value="1"/>
</dbReference>
<evidence type="ECO:0000259" key="8">
    <source>
        <dbReference type="PROSITE" id="PS50928"/>
    </source>
</evidence>
<feature type="domain" description="ABC transmembrane type-1" evidence="8">
    <location>
        <begin position="100"/>
        <end position="312"/>
    </location>
</feature>
<dbReference type="PANTHER" id="PTHR43163">
    <property type="entry name" value="DIPEPTIDE TRANSPORT SYSTEM PERMEASE PROTEIN DPPB-RELATED"/>
    <property type="match status" value="1"/>
</dbReference>
<dbReference type="CDD" id="cd06261">
    <property type="entry name" value="TM_PBP2"/>
    <property type="match status" value="1"/>
</dbReference>
<keyword evidence="4 7" id="KW-0812">Transmembrane</keyword>
<dbReference type="Proteomes" id="UP001592582">
    <property type="component" value="Unassembled WGS sequence"/>
</dbReference>
<comment type="similarity">
    <text evidence="7">Belongs to the binding-protein-dependent transport system permease family.</text>
</comment>
<dbReference type="EMBL" id="JBHEZY010000002">
    <property type="protein sequence ID" value="MFC1430400.1"/>
    <property type="molecule type" value="Genomic_DNA"/>
</dbReference>
<evidence type="ECO:0000256" key="1">
    <source>
        <dbReference type="ARBA" id="ARBA00004651"/>
    </source>
</evidence>
<comment type="subcellular location">
    <subcellularLocation>
        <location evidence="1 7">Cell membrane</location>
        <topology evidence="1 7">Multi-pass membrane protein</topology>
    </subcellularLocation>
</comment>